<protein>
    <submittedName>
        <fullName evidence="3">Glycosyltransferase</fullName>
    </submittedName>
</protein>
<keyword evidence="4" id="KW-1185">Reference proteome</keyword>
<evidence type="ECO:0000256" key="1">
    <source>
        <dbReference type="ARBA" id="ARBA00022679"/>
    </source>
</evidence>
<dbReference type="PANTHER" id="PTHR46401:SF2">
    <property type="entry name" value="GLYCOSYLTRANSFERASE WBBK-RELATED"/>
    <property type="match status" value="1"/>
</dbReference>
<sequence>MVEQNSFRIAIDGFNLSLARGTGVATYARTLSRATSDLGYSIDILYGLNISAQSSPLMREIRFFELLASQEQRKPVRVFSKSWFKRRKEDISRPEISEIPISHLIDSRSFAERLPVFNRLLNADNLFNRAARYFARTGKFMTLRIASPPDVMHWTYPLPIRLEGAANIYTIHDVVPLRLPHTTLDNKPHYFSLLKKIGRLADGICTISEASKKDILSFFPEMEPKLYNCYQSCDTTRPAFTRSAEESLAEIEADFGLSSQSYFIFYGSLEPKKNIGRIIEAFLASKSQRKLVLVGAMAWKEEQELRYLEHGISTGRIIKIDYLPERTLFALLKHARALLFPSLCEGFGLPVIEAMSLGVPVLASNEGALAEIGGDAVLKAPAYEIEALTKAIIRLDHENELCEKLVSAGYSQVKKFSMSDYQNRLSRLYSDVLSSMQK</sequence>
<accession>A0A6P1NE95</accession>
<name>A0A6P1NE95_9PROT</name>
<dbReference type="AlphaFoldDB" id="A0A6P1NE95"/>
<evidence type="ECO:0000313" key="3">
    <source>
        <dbReference type="EMBL" id="QHI95839.1"/>
    </source>
</evidence>
<organism evidence="3 4">
    <name type="scientific">Aristophania vespae</name>
    <dbReference type="NCBI Taxonomy" id="2697033"/>
    <lineage>
        <taxon>Bacteria</taxon>
        <taxon>Pseudomonadati</taxon>
        <taxon>Pseudomonadota</taxon>
        <taxon>Alphaproteobacteria</taxon>
        <taxon>Acetobacterales</taxon>
        <taxon>Acetobacteraceae</taxon>
        <taxon>Aristophania</taxon>
    </lineage>
</organism>
<dbReference type="Proteomes" id="UP000463975">
    <property type="component" value="Chromosome"/>
</dbReference>
<dbReference type="InterPro" id="IPR001296">
    <property type="entry name" value="Glyco_trans_1"/>
</dbReference>
<dbReference type="SUPFAM" id="SSF53756">
    <property type="entry name" value="UDP-Glycosyltransferase/glycogen phosphorylase"/>
    <property type="match status" value="1"/>
</dbReference>
<dbReference type="GO" id="GO:0016757">
    <property type="term" value="F:glycosyltransferase activity"/>
    <property type="evidence" value="ECO:0007669"/>
    <property type="project" value="InterPro"/>
</dbReference>
<feature type="domain" description="Glycosyl transferase family 1" evidence="2">
    <location>
        <begin position="259"/>
        <end position="411"/>
    </location>
</feature>
<dbReference type="KEGG" id="bomb:GT348_05895"/>
<keyword evidence="1 3" id="KW-0808">Transferase</keyword>
<dbReference type="EMBL" id="CP047652">
    <property type="protein sequence ID" value="QHI95839.1"/>
    <property type="molecule type" value="Genomic_DNA"/>
</dbReference>
<evidence type="ECO:0000313" key="4">
    <source>
        <dbReference type="Proteomes" id="UP000463975"/>
    </source>
</evidence>
<evidence type="ECO:0000259" key="2">
    <source>
        <dbReference type="Pfam" id="PF00534"/>
    </source>
</evidence>
<dbReference type="Pfam" id="PF00534">
    <property type="entry name" value="Glycos_transf_1"/>
    <property type="match status" value="1"/>
</dbReference>
<reference evidence="3 4" key="1">
    <citation type="submission" date="2020-01" db="EMBL/GenBank/DDBJ databases">
        <title>Genome sequencing of strain KACC 21507.</title>
        <authorList>
            <person name="Heo J."/>
            <person name="Kim S.-J."/>
            <person name="Kim J.-S."/>
            <person name="Hong S.-B."/>
            <person name="Kwon S.-W."/>
        </authorList>
    </citation>
    <scope>NUCLEOTIDE SEQUENCE [LARGE SCALE GENOMIC DNA]</scope>
    <source>
        <strain evidence="3 4">KACC 21507</strain>
    </source>
</reference>
<dbReference type="RefSeq" id="WP_160618914.1">
    <property type="nucleotide sequence ID" value="NZ_CP047652.1"/>
</dbReference>
<proteinExistence type="predicted"/>
<gene>
    <name evidence="3" type="ORF">GT348_05895</name>
</gene>
<dbReference type="CDD" id="cd03809">
    <property type="entry name" value="GT4_MtfB-like"/>
    <property type="match status" value="1"/>
</dbReference>
<dbReference type="PANTHER" id="PTHR46401">
    <property type="entry name" value="GLYCOSYLTRANSFERASE WBBK-RELATED"/>
    <property type="match status" value="1"/>
</dbReference>
<dbReference type="Gene3D" id="3.40.50.2000">
    <property type="entry name" value="Glycogen Phosphorylase B"/>
    <property type="match status" value="2"/>
</dbReference>